<dbReference type="GO" id="GO:0009378">
    <property type="term" value="F:four-way junction helicase activity"/>
    <property type="evidence" value="ECO:0007669"/>
    <property type="project" value="TreeGrafter"/>
</dbReference>
<keyword evidence="6" id="KW-0067">ATP-binding</keyword>
<dbReference type="Pfam" id="PF16124">
    <property type="entry name" value="RecQ_Zn_bind"/>
    <property type="match status" value="1"/>
</dbReference>
<dbReference type="PROSITE" id="PS51194">
    <property type="entry name" value="HELICASE_CTER"/>
    <property type="match status" value="1"/>
</dbReference>
<feature type="compositionally biased region" description="Low complexity" evidence="11">
    <location>
        <begin position="1223"/>
        <end position="1248"/>
    </location>
</feature>
<feature type="region of interest" description="Disordered" evidence="11">
    <location>
        <begin position="498"/>
        <end position="554"/>
    </location>
</feature>
<dbReference type="Pfam" id="PF00270">
    <property type="entry name" value="DEAD"/>
    <property type="match status" value="1"/>
</dbReference>
<dbReference type="EC" id="5.6.2.4" evidence="10"/>
<evidence type="ECO:0000256" key="6">
    <source>
        <dbReference type="ARBA" id="ARBA00022840"/>
    </source>
</evidence>
<feature type="domain" description="Helicase ATP-binding" evidence="13">
    <location>
        <begin position="654"/>
        <end position="829"/>
    </location>
</feature>
<evidence type="ECO:0000256" key="8">
    <source>
        <dbReference type="ARBA" id="ARBA00023235"/>
    </source>
</evidence>
<dbReference type="GO" id="GO:0016787">
    <property type="term" value="F:hydrolase activity"/>
    <property type="evidence" value="ECO:0007669"/>
    <property type="project" value="UniProtKB-KW"/>
</dbReference>
<dbReference type="Gene3D" id="1.10.10.10">
    <property type="entry name" value="Winged helix-like DNA-binding domain superfamily/Winged helix DNA-binding domain"/>
    <property type="match status" value="1"/>
</dbReference>
<dbReference type="PANTHER" id="PTHR13710">
    <property type="entry name" value="DNA HELICASE RECQ FAMILY MEMBER"/>
    <property type="match status" value="1"/>
</dbReference>
<organism evidence="15 16">
    <name type="scientific">Eimeria tenella</name>
    <name type="common">Coccidian parasite</name>
    <dbReference type="NCBI Taxonomy" id="5802"/>
    <lineage>
        <taxon>Eukaryota</taxon>
        <taxon>Sar</taxon>
        <taxon>Alveolata</taxon>
        <taxon>Apicomplexa</taxon>
        <taxon>Conoidasida</taxon>
        <taxon>Coccidia</taxon>
        <taxon>Eucoccidiorida</taxon>
        <taxon>Eimeriorina</taxon>
        <taxon>Eimeriidae</taxon>
        <taxon>Eimeria</taxon>
    </lineage>
</organism>
<dbReference type="GO" id="GO:0003677">
    <property type="term" value="F:DNA binding"/>
    <property type="evidence" value="ECO:0007669"/>
    <property type="project" value="UniProtKB-KW"/>
</dbReference>
<evidence type="ECO:0000256" key="11">
    <source>
        <dbReference type="SAM" id="MobiDB-lite"/>
    </source>
</evidence>
<dbReference type="GO" id="GO:0046872">
    <property type="term" value="F:metal ion binding"/>
    <property type="evidence" value="ECO:0007669"/>
    <property type="project" value="UniProtKB-KW"/>
</dbReference>
<evidence type="ECO:0000259" key="13">
    <source>
        <dbReference type="PROSITE" id="PS51192"/>
    </source>
</evidence>
<keyword evidence="5 15" id="KW-0347">Helicase</keyword>
<keyword evidence="8" id="KW-0413">Isomerase</keyword>
<keyword evidence="12" id="KW-1133">Transmembrane helix</keyword>
<dbReference type="Pfam" id="PF00271">
    <property type="entry name" value="Helicase_C"/>
    <property type="match status" value="1"/>
</dbReference>
<comment type="similarity">
    <text evidence="1">Belongs to the helicase family. RecQ subfamily.</text>
</comment>
<keyword evidence="12" id="KW-0472">Membrane</keyword>
<dbReference type="OrthoDB" id="333470at2759"/>
<dbReference type="Proteomes" id="UP000030747">
    <property type="component" value="Unassembled WGS sequence"/>
</dbReference>
<dbReference type="GO" id="GO:0005694">
    <property type="term" value="C:chromosome"/>
    <property type="evidence" value="ECO:0007669"/>
    <property type="project" value="TreeGrafter"/>
</dbReference>
<dbReference type="InterPro" id="IPR014001">
    <property type="entry name" value="Helicase_ATP-bd"/>
</dbReference>
<proteinExistence type="inferred from homology"/>
<dbReference type="PROSITE" id="PS51192">
    <property type="entry name" value="HELICASE_ATP_BIND_1"/>
    <property type="match status" value="1"/>
</dbReference>
<dbReference type="GO" id="GO:0043138">
    <property type="term" value="F:3'-5' DNA helicase activity"/>
    <property type="evidence" value="ECO:0007669"/>
    <property type="project" value="UniProtKB-EC"/>
</dbReference>
<dbReference type="SUPFAM" id="SSF52540">
    <property type="entry name" value="P-loop containing nucleoside triphosphate hydrolases"/>
    <property type="match status" value="1"/>
</dbReference>
<evidence type="ECO:0000313" key="15">
    <source>
        <dbReference type="EMBL" id="CDJ42080.1"/>
    </source>
</evidence>
<feature type="region of interest" description="Disordered" evidence="11">
    <location>
        <begin position="145"/>
        <end position="179"/>
    </location>
</feature>
<evidence type="ECO:0000256" key="10">
    <source>
        <dbReference type="ARBA" id="ARBA00034808"/>
    </source>
</evidence>
<feature type="domain" description="Helicase C-terminal" evidence="14">
    <location>
        <begin position="860"/>
        <end position="1001"/>
    </location>
</feature>
<keyword evidence="3" id="KW-0547">Nucleotide-binding</keyword>
<dbReference type="GO" id="GO:0005737">
    <property type="term" value="C:cytoplasm"/>
    <property type="evidence" value="ECO:0007669"/>
    <property type="project" value="TreeGrafter"/>
</dbReference>
<reference evidence="15" key="2">
    <citation type="submission" date="2013-10" db="EMBL/GenBank/DDBJ databases">
        <authorList>
            <person name="Aslett M."/>
        </authorList>
    </citation>
    <scope>NUCLEOTIDE SEQUENCE [LARGE SCALE GENOMIC DNA]</scope>
    <source>
        <strain evidence="15">Houghton</strain>
    </source>
</reference>
<feature type="compositionally biased region" description="Low complexity" evidence="11">
    <location>
        <begin position="1314"/>
        <end position="1329"/>
    </location>
</feature>
<evidence type="ECO:0000256" key="12">
    <source>
        <dbReference type="SAM" id="Phobius"/>
    </source>
</evidence>
<dbReference type="InterPro" id="IPR011545">
    <property type="entry name" value="DEAD/DEAH_box_helicase_dom"/>
</dbReference>
<dbReference type="CDD" id="cd17920">
    <property type="entry name" value="DEXHc_RecQ"/>
    <property type="match status" value="1"/>
</dbReference>
<dbReference type="PANTHER" id="PTHR13710:SF105">
    <property type="entry name" value="ATP-DEPENDENT DNA HELICASE Q1"/>
    <property type="match status" value="1"/>
</dbReference>
<feature type="transmembrane region" description="Helical" evidence="12">
    <location>
        <begin position="909"/>
        <end position="930"/>
    </location>
</feature>
<evidence type="ECO:0000256" key="4">
    <source>
        <dbReference type="ARBA" id="ARBA00022801"/>
    </source>
</evidence>
<sequence>MVRQHRPTRAPNPPAAEPAAATAGAAAAGPCSVVSSSGNRADVSGSPAFRLQRLLLPHQQQLISTAASGKAPLNPQRNQNAAAATACAAAASADKPLYCSSSSDDEIEECTQRQRRSSGCCSAAAAGGTAAAAAAAAVATATAATPSTAATPRELSPQQQQQQQQQKRSPDCVDAPKGGADNKRIRLAAAAAACSSSTDSSQEACSSNTLPCNDLQGSSRCSNSTSQACCSSSSNNEDAGALQTAAAAAVNQLSRLLLLLLQGSRNKVRRNDQANSASAAAVSAAAAAAAAAARADPSVGEALKAALGSVKDLLPLLRPPPAPDTALFLELQHEEKRLQKREQDKQQQEQQQVHQQQKTEHLFSEEETTNTSAKLGDESHWIISSPSDQTDEETAAAAAAAGAGRAAAAMRDAAADGVTSEDSAADGAAAADITDDDDADEDSTLIGESWPSSAAAAAAAAANDKLCSSSSSGPPSSRLWRRRRSSSSSYCEALFSSDDESVASNGQQRQQQRQQWPRQRQQKQQQKQQSSQMSSASSVSQHSSMSSISSSSSSSVLGGARSLSSSSSSSSSQLGISSDCNTASGAAYCAFVSWWSAGGAAAFPAASLKALQQQHQMSLSSFFSTDTPLARQALQLNRQIFKHDSLRGLQLPAISAVCSGKDTFVVMPTGGGKSLCYQLAALLLGGVCVVVSPLLALMEDQQRHMQQKGLFVERLDASLSKPEVRRVYADLRSKSPKTQVLLITAERLSRSKRLAEAMAALHSRRLLRLFVVDEAHLVSQWGEDFREEYLSVSFLKTKYRGVPIMALTASASPELERRVLSLLRISVCCSFRMSCDRPNLFLEVHRKTKETVAFIAAAVSSPPLAGCCGIIYCLSTKDCEALAAKLSQRGVRAVPYHAKMTHSKRAKVSAQWGTGAALVVCCTVAFGLGVDRADVRFVFHHSMPPSIERYYQEIGRAGRDGQPARCILFYLPHDATRLNKLHAEGGAPSRGPRRGRGRNRGPPAVAAAQQLAAPFVLGPSKEALKAKGLEEMQRYCEEDTECRRAFLLRALGETQPAAAAAAAICNAQCDNCWRRQNSRIEEVDAAEAARVLLLLLHAHDAAAAGDGHKPKPLTRRLLRLASRSASAKAVLDRGATDMSCYGALRGLSSDQVDVIICEMLRRSLLKEEFVKGRRKYSGTSVLLPGPAAHDFLCESRPFVLRVCVPKGAPKPLPAAKAAPSAAAETASEATATPSIGPSAPAPAGGTKSKAGNGERAPTRAAAPAAAAAAVTTSSTAAPGRPAPKWQQKPHYFPPQPVAAPLQFFSETATTNFVQQQQQQQVHPAAAAADSCREAAGRVQASSAAHQGGGGLSARTSERDRGRRRSARSDAAAAGLLRDAAEITAAAAAAAARGVSLAGRDCAALQQRSGPPIAPVRPSVFYGFESDDEGTWKAPTYFSAATPSTTPAAAAAATAVTEAGGATATARATGAAAAAAAAPAAAAAAAAAPAAAAAATAAPAATAVAAAAPAAIAAAPRSSAASTAAAPGAAAASDLSSSISKPIALSGLGSIPSSATISGSPGAPEAPLDPEARRRRLAALRRNGVCGVLPSMWLS</sequence>
<dbReference type="CDD" id="cd18794">
    <property type="entry name" value="SF2_C_RecQ"/>
    <property type="match status" value="1"/>
</dbReference>
<evidence type="ECO:0000256" key="7">
    <source>
        <dbReference type="ARBA" id="ARBA00023125"/>
    </source>
</evidence>
<dbReference type="OMA" id="HDFLCES"/>
<feature type="transmembrane region" description="Helical" evidence="12">
    <location>
        <begin position="677"/>
        <end position="698"/>
    </location>
</feature>
<feature type="compositionally biased region" description="Low complexity" evidence="11">
    <location>
        <begin position="454"/>
        <end position="478"/>
    </location>
</feature>
<dbReference type="InterPro" id="IPR036388">
    <property type="entry name" value="WH-like_DNA-bd_sf"/>
</dbReference>
<dbReference type="VEuPathDB" id="ToxoDB:ETH_00011305"/>
<feature type="region of interest" description="Disordered" evidence="11">
    <location>
        <begin position="1"/>
        <end position="23"/>
    </location>
</feature>
<comment type="catalytic activity">
    <reaction evidence="9">
        <text>Couples ATP hydrolysis with the unwinding of duplex DNA by translocating in the 3'-5' direction.</text>
        <dbReference type="EC" id="5.6.2.4"/>
    </reaction>
</comment>
<dbReference type="GeneID" id="25251450"/>
<dbReference type="SMART" id="SM00490">
    <property type="entry name" value="HELICc"/>
    <property type="match status" value="1"/>
</dbReference>
<evidence type="ECO:0000256" key="1">
    <source>
        <dbReference type="ARBA" id="ARBA00005446"/>
    </source>
</evidence>
<keyword evidence="7" id="KW-0238">DNA-binding</keyword>
<dbReference type="Gene3D" id="3.40.50.300">
    <property type="entry name" value="P-loop containing nucleotide triphosphate hydrolases"/>
    <property type="match status" value="2"/>
</dbReference>
<dbReference type="InterPro" id="IPR032284">
    <property type="entry name" value="RecQ_Zn-bd"/>
</dbReference>
<feature type="region of interest" description="Disordered" evidence="11">
    <location>
        <begin position="417"/>
        <end position="483"/>
    </location>
</feature>
<feature type="compositionally biased region" description="Low complexity" evidence="11">
    <location>
        <begin position="1258"/>
        <end position="1277"/>
    </location>
</feature>
<keyword evidence="16" id="KW-1185">Reference proteome</keyword>
<dbReference type="VEuPathDB" id="ToxoDB:ETH2_1152900"/>
<feature type="region of interest" description="Disordered" evidence="11">
    <location>
        <begin position="338"/>
        <end position="399"/>
    </location>
</feature>
<feature type="region of interest" description="Disordered" evidence="11">
    <location>
        <begin position="980"/>
        <end position="1004"/>
    </location>
</feature>
<dbReference type="GO" id="GO:0005524">
    <property type="term" value="F:ATP binding"/>
    <property type="evidence" value="ECO:0007669"/>
    <property type="project" value="UniProtKB-KW"/>
</dbReference>
<feature type="compositionally biased region" description="Acidic residues" evidence="11">
    <location>
        <begin position="433"/>
        <end position="443"/>
    </location>
</feature>
<protein>
    <recommendedName>
        <fullName evidence="10">DNA 3'-5' helicase</fullName>
        <ecNumber evidence="10">5.6.2.4</ecNumber>
    </recommendedName>
</protein>
<dbReference type="SMART" id="SM00487">
    <property type="entry name" value="DEXDc"/>
    <property type="match status" value="1"/>
</dbReference>
<feature type="compositionally biased region" description="Basic and acidic residues" evidence="11">
    <location>
        <begin position="338"/>
        <end position="347"/>
    </location>
</feature>
<dbReference type="InterPro" id="IPR004589">
    <property type="entry name" value="DNA_helicase_ATP-dep_RecQ"/>
</dbReference>
<keyword evidence="4" id="KW-0378">Hydrolase</keyword>
<gene>
    <name evidence="15" type="ORF">ETH_00011305</name>
</gene>
<keyword evidence="2" id="KW-0479">Metal-binding</keyword>
<accession>U6L2S9</accession>
<dbReference type="EMBL" id="HG675688">
    <property type="protein sequence ID" value="CDJ42080.1"/>
    <property type="molecule type" value="Genomic_DNA"/>
</dbReference>
<feature type="compositionally biased region" description="Low complexity" evidence="11">
    <location>
        <begin position="145"/>
        <end position="166"/>
    </location>
</feature>
<evidence type="ECO:0000256" key="3">
    <source>
        <dbReference type="ARBA" id="ARBA00022741"/>
    </source>
</evidence>
<feature type="region of interest" description="Disordered" evidence="11">
    <location>
        <begin position="1223"/>
        <end position="1297"/>
    </location>
</feature>
<evidence type="ECO:0000259" key="14">
    <source>
        <dbReference type="PROSITE" id="PS51194"/>
    </source>
</evidence>
<reference evidence="15" key="1">
    <citation type="submission" date="2013-10" db="EMBL/GenBank/DDBJ databases">
        <title>Genomic analysis of the causative agents of coccidiosis in chickens.</title>
        <authorList>
            <person name="Reid A.J."/>
            <person name="Blake D."/>
            <person name="Billington K."/>
            <person name="Browne H."/>
            <person name="Dunn M."/>
            <person name="Hung S."/>
            <person name="Kawahara F."/>
            <person name="Miranda-Saavedra D."/>
            <person name="Mourier T."/>
            <person name="Nagra H."/>
            <person name="Otto T.D."/>
            <person name="Rawlings N."/>
            <person name="Sanchez A."/>
            <person name="Sanders M."/>
            <person name="Subramaniam C."/>
            <person name="Tay Y."/>
            <person name="Dear P."/>
            <person name="Doerig C."/>
            <person name="Gruber A."/>
            <person name="Parkinson J."/>
            <person name="Shirley M."/>
            <person name="Wan K.L."/>
            <person name="Berriman M."/>
            <person name="Tomley F."/>
            <person name="Pain A."/>
        </authorList>
    </citation>
    <scope>NUCLEOTIDE SEQUENCE [LARGE SCALE GENOMIC DNA]</scope>
    <source>
        <strain evidence="15">Houghton</strain>
    </source>
</reference>
<evidence type="ECO:0000256" key="5">
    <source>
        <dbReference type="ARBA" id="ARBA00022806"/>
    </source>
</evidence>
<keyword evidence="12" id="KW-0812">Transmembrane</keyword>
<evidence type="ECO:0000256" key="2">
    <source>
        <dbReference type="ARBA" id="ARBA00022723"/>
    </source>
</evidence>
<evidence type="ECO:0000313" key="16">
    <source>
        <dbReference type="Proteomes" id="UP000030747"/>
    </source>
</evidence>
<dbReference type="RefSeq" id="XP_013232830.1">
    <property type="nucleotide sequence ID" value="XM_013377376.1"/>
</dbReference>
<dbReference type="InterPro" id="IPR001650">
    <property type="entry name" value="Helicase_C-like"/>
</dbReference>
<evidence type="ECO:0000256" key="9">
    <source>
        <dbReference type="ARBA" id="ARBA00034617"/>
    </source>
</evidence>
<dbReference type="NCBIfam" id="TIGR00614">
    <property type="entry name" value="recQ_fam"/>
    <property type="match status" value="1"/>
</dbReference>
<dbReference type="InterPro" id="IPR027417">
    <property type="entry name" value="P-loop_NTPase"/>
</dbReference>
<name>U6L2S9_EIMTE</name>
<feature type="region of interest" description="Disordered" evidence="11">
    <location>
        <begin position="1314"/>
        <end position="1369"/>
    </location>
</feature>
<dbReference type="GO" id="GO:0000724">
    <property type="term" value="P:double-strand break repair via homologous recombination"/>
    <property type="evidence" value="ECO:0007669"/>
    <property type="project" value="TreeGrafter"/>
</dbReference>
<feature type="compositionally biased region" description="Low complexity" evidence="11">
    <location>
        <begin position="502"/>
        <end position="554"/>
    </location>
</feature>